<dbReference type="SUPFAM" id="SSF50199">
    <property type="entry name" value="Staphylococcal nuclease"/>
    <property type="match status" value="1"/>
</dbReference>
<feature type="domain" description="TNase-like" evidence="2">
    <location>
        <begin position="37"/>
        <end position="134"/>
    </location>
</feature>
<evidence type="ECO:0000313" key="3">
    <source>
        <dbReference type="EMBL" id="WWT33263.1"/>
    </source>
</evidence>
<dbReference type="EMBL" id="CP146275">
    <property type="protein sequence ID" value="WWT33263.1"/>
    <property type="molecule type" value="Genomic_DNA"/>
</dbReference>
<accession>A0ABZ2I629</accession>
<sequence length="145" mass="16139">MTTRAKRAAVWGLVLATLTVSSLAWAQPVMEMCAPYQPNTAEKTCVVDGDTIWLAGENIRLEGFDTPEPQTDICGGEREKALAAQASARLIELLNTNVWTVRRSGTDRYGRTLATVAIGGRDIGEWLVSERLARWWPDGEEWWCD</sequence>
<dbReference type="PROSITE" id="PS50830">
    <property type="entry name" value="TNASE_3"/>
    <property type="match status" value="1"/>
</dbReference>
<dbReference type="SMART" id="SM00318">
    <property type="entry name" value="SNc"/>
    <property type="match status" value="1"/>
</dbReference>
<organism evidence="3 4">
    <name type="scientific">Pelagibacterium nitratireducens</name>
    <dbReference type="NCBI Taxonomy" id="1046114"/>
    <lineage>
        <taxon>Bacteria</taxon>
        <taxon>Pseudomonadati</taxon>
        <taxon>Pseudomonadota</taxon>
        <taxon>Alphaproteobacteria</taxon>
        <taxon>Hyphomicrobiales</taxon>
        <taxon>Devosiaceae</taxon>
        <taxon>Pelagibacterium</taxon>
    </lineage>
</organism>
<dbReference type="RefSeq" id="WP_338608731.1">
    <property type="nucleotide sequence ID" value="NZ_CP146275.1"/>
</dbReference>
<dbReference type="Proteomes" id="UP001369958">
    <property type="component" value="Chromosome"/>
</dbReference>
<keyword evidence="1" id="KW-0732">Signal</keyword>
<dbReference type="Gene3D" id="2.40.50.90">
    <property type="match status" value="1"/>
</dbReference>
<dbReference type="Pfam" id="PF00565">
    <property type="entry name" value="SNase"/>
    <property type="match status" value="1"/>
</dbReference>
<dbReference type="InterPro" id="IPR016071">
    <property type="entry name" value="Staphylococal_nuclease_OB-fold"/>
</dbReference>
<evidence type="ECO:0000256" key="1">
    <source>
        <dbReference type="SAM" id="SignalP"/>
    </source>
</evidence>
<gene>
    <name evidence="3" type="ORF">V6617_01980</name>
</gene>
<feature type="signal peptide" evidence="1">
    <location>
        <begin position="1"/>
        <end position="26"/>
    </location>
</feature>
<evidence type="ECO:0000259" key="2">
    <source>
        <dbReference type="PROSITE" id="PS50830"/>
    </source>
</evidence>
<keyword evidence="4" id="KW-1185">Reference proteome</keyword>
<proteinExistence type="predicted"/>
<dbReference type="InterPro" id="IPR035437">
    <property type="entry name" value="SNase_OB-fold_sf"/>
</dbReference>
<protein>
    <submittedName>
        <fullName evidence="3">Thermonuclease family protein</fullName>
    </submittedName>
</protein>
<evidence type="ECO:0000313" key="4">
    <source>
        <dbReference type="Proteomes" id="UP001369958"/>
    </source>
</evidence>
<feature type="chain" id="PRO_5046921351" evidence="1">
    <location>
        <begin position="27"/>
        <end position="145"/>
    </location>
</feature>
<reference evidence="3 4" key="1">
    <citation type="submission" date="2024-02" db="EMBL/GenBank/DDBJ databases">
        <title>Complete genome sequence of Pelagibacterium nitratireducens ZH15.</title>
        <authorList>
            <person name="Zhao L.H."/>
        </authorList>
    </citation>
    <scope>NUCLEOTIDE SEQUENCE [LARGE SCALE GENOMIC DNA]</scope>
    <source>
        <strain evidence="3 4">ZH15</strain>
    </source>
</reference>
<name>A0ABZ2I629_9HYPH</name>